<evidence type="ECO:0008006" key="3">
    <source>
        <dbReference type="Google" id="ProtNLM"/>
    </source>
</evidence>
<keyword evidence="2" id="KW-1185">Reference proteome</keyword>
<proteinExistence type="predicted"/>
<dbReference type="AlphaFoldDB" id="A0A316L411"/>
<evidence type="ECO:0000313" key="2">
    <source>
        <dbReference type="Proteomes" id="UP000245762"/>
    </source>
</evidence>
<dbReference type="PROSITE" id="PS51257">
    <property type="entry name" value="PROKAR_LIPOPROTEIN"/>
    <property type="match status" value="1"/>
</dbReference>
<name>A0A316L411_9FLAO</name>
<dbReference type="Proteomes" id="UP000245762">
    <property type="component" value="Unassembled WGS sequence"/>
</dbReference>
<protein>
    <recommendedName>
        <fullName evidence="3">Lipocalin-like domain-containing protein</fullName>
    </recommendedName>
</protein>
<accession>A0A316L411</accession>
<dbReference type="OrthoDB" id="1445899at2"/>
<dbReference type="EMBL" id="QGEG01000001">
    <property type="protein sequence ID" value="PWL39655.1"/>
    <property type="molecule type" value="Genomic_DNA"/>
</dbReference>
<dbReference type="RefSeq" id="WP_109659737.1">
    <property type="nucleotide sequence ID" value="NZ_QGEG01000001.1"/>
</dbReference>
<comment type="caution">
    <text evidence="1">The sequence shown here is derived from an EMBL/GenBank/DDBJ whole genome shotgun (WGS) entry which is preliminary data.</text>
</comment>
<evidence type="ECO:0000313" key="1">
    <source>
        <dbReference type="EMBL" id="PWL39655.1"/>
    </source>
</evidence>
<gene>
    <name evidence="1" type="ORF">DKG77_02145</name>
</gene>
<organism evidence="1 2">
    <name type="scientific">Flagellimonas aquimarina</name>
    <dbReference type="NCBI Taxonomy" id="2201895"/>
    <lineage>
        <taxon>Bacteria</taxon>
        <taxon>Pseudomonadati</taxon>
        <taxon>Bacteroidota</taxon>
        <taxon>Flavobacteriia</taxon>
        <taxon>Flavobacteriales</taxon>
        <taxon>Flavobacteriaceae</taxon>
        <taxon>Flagellimonas</taxon>
    </lineage>
</organism>
<sequence length="141" mass="16065">MKISVLFLVLFSLACSNDKDEIFEISSFYECNKDDIEIASELTGKWKWIESSCSFCINPKPIKADKLVVAQFNTDNTFLVMEDQEIISEGVWSIQETDDFFYVSLDPISAYLDGSIQICADQLISDARPWDGGAYLFDRED</sequence>
<reference evidence="1 2" key="1">
    <citation type="submission" date="2018-05" db="EMBL/GenBank/DDBJ databases">
        <title>Complete genome sequence of Flagellimonas aquimarina ECD12 isolated from seaweed Ecklonia cava.</title>
        <authorList>
            <person name="Choi S."/>
            <person name="Seong C."/>
        </authorList>
    </citation>
    <scope>NUCLEOTIDE SEQUENCE [LARGE SCALE GENOMIC DNA]</scope>
    <source>
        <strain evidence="1 2">ECD12</strain>
    </source>
</reference>